<proteinExistence type="predicted"/>
<dbReference type="GO" id="GO:1902600">
    <property type="term" value="P:proton transmembrane transport"/>
    <property type="evidence" value="ECO:0007669"/>
    <property type="project" value="InterPro"/>
</dbReference>
<dbReference type="Gene3D" id="3.30.70.1450">
    <property type="entry name" value="Regulator of K+ conductance, C-terminal domain"/>
    <property type="match status" value="1"/>
</dbReference>
<feature type="transmembrane region" description="Helical" evidence="9">
    <location>
        <begin position="272"/>
        <end position="290"/>
    </location>
</feature>
<accession>A0A1C6W2M7</accession>
<keyword evidence="6 9" id="KW-1133">Transmembrane helix</keyword>
<evidence type="ECO:0000256" key="8">
    <source>
        <dbReference type="ARBA" id="ARBA00023136"/>
    </source>
</evidence>
<dbReference type="GO" id="GO:0008324">
    <property type="term" value="F:monoatomic cation transmembrane transporter activity"/>
    <property type="evidence" value="ECO:0007669"/>
    <property type="project" value="InterPro"/>
</dbReference>
<dbReference type="InterPro" id="IPR038770">
    <property type="entry name" value="Na+/solute_symporter_sf"/>
</dbReference>
<evidence type="ECO:0000256" key="9">
    <source>
        <dbReference type="SAM" id="Phobius"/>
    </source>
</evidence>
<evidence type="ECO:0000313" key="12">
    <source>
        <dbReference type="Proteomes" id="UP000199001"/>
    </source>
</evidence>
<keyword evidence="12" id="KW-1185">Reference proteome</keyword>
<dbReference type="EMBL" id="FMHZ01000002">
    <property type="protein sequence ID" value="SCL72791.1"/>
    <property type="molecule type" value="Genomic_DNA"/>
</dbReference>
<protein>
    <submittedName>
        <fullName evidence="11">Potassium/proton antiporter, CPA1 family</fullName>
    </submittedName>
</protein>
<feature type="transmembrane region" description="Helical" evidence="9">
    <location>
        <begin position="89"/>
        <end position="114"/>
    </location>
</feature>
<dbReference type="STRING" id="47855.GA0070606_6293"/>
<evidence type="ECO:0000256" key="1">
    <source>
        <dbReference type="ARBA" id="ARBA00004651"/>
    </source>
</evidence>
<feature type="transmembrane region" description="Helical" evidence="9">
    <location>
        <begin position="164"/>
        <end position="182"/>
    </location>
</feature>
<sequence>MNLGELYVMLAVGTGVVLASVGAARLASRLGMPVLLAYLGVGLLLGQDVAGFPFDDAALAQALGLAALAVILVEGGLTTRFADVRGVLAPASVLATVGVFVSVAVTAGAAYLLLDVDWQMALLLGAIVSSTDAAAVFSVLRSVPLPRRLTSLVEAESGLNDAPTLILVLTFSAATLDTVAPLPLLGAMAYQLVAGGAIGLAIGAAGVWLLRRLTLPTSGLYPIATVACGVLAFAVAGLSQTSGFLAAYLAGLVLGNAGLAHRRATHSVAEGLGWIAQIGLFVMLGLLATPSELPAAIIPAIVVGTALLLVARPASVLVSLAAFRIPLREQAFLSWAGLRGAVPIVLATIPVVAGAPGSEQVFNIVFVLVVVFTVIQAPTLPWLARRLRLAARDVGPDLQIELAPLDAMDADLIHVTVEPGSRLHGVYLPELRLPPPAATTLVVRGDDTFVPDHHTRLRVGDQLVVLTTPPVREATQRRLRAVARAGRLATWFGETGQAHTAPNSDRRQ</sequence>
<dbReference type="NCBIfam" id="NF003716">
    <property type="entry name" value="PRK05326.1-3"/>
    <property type="match status" value="1"/>
</dbReference>
<evidence type="ECO:0000256" key="4">
    <source>
        <dbReference type="ARBA" id="ARBA00022475"/>
    </source>
</evidence>
<evidence type="ECO:0000256" key="5">
    <source>
        <dbReference type="ARBA" id="ARBA00022692"/>
    </source>
</evidence>
<gene>
    <name evidence="11" type="ORF">GA0070606_6293</name>
</gene>
<dbReference type="Pfam" id="PF02080">
    <property type="entry name" value="TrkA_C"/>
    <property type="match status" value="1"/>
</dbReference>
<feature type="transmembrane region" description="Helical" evidence="9">
    <location>
        <begin position="58"/>
        <end position="77"/>
    </location>
</feature>
<feature type="transmembrane region" description="Helical" evidence="9">
    <location>
        <begin position="6"/>
        <end position="27"/>
    </location>
</feature>
<evidence type="ECO:0000259" key="10">
    <source>
        <dbReference type="PROSITE" id="PS51202"/>
    </source>
</evidence>
<feature type="transmembrane region" description="Helical" evidence="9">
    <location>
        <begin position="361"/>
        <end position="383"/>
    </location>
</feature>
<dbReference type="AlphaFoldDB" id="A0A1C6W2M7"/>
<name>A0A1C6W2M7_9ACTN</name>
<feature type="transmembrane region" description="Helical" evidence="9">
    <location>
        <begin position="332"/>
        <end position="355"/>
    </location>
</feature>
<dbReference type="PANTHER" id="PTHR32507">
    <property type="entry name" value="NA(+)/H(+) ANTIPORTER 1"/>
    <property type="match status" value="1"/>
</dbReference>
<evidence type="ECO:0000256" key="2">
    <source>
        <dbReference type="ARBA" id="ARBA00022448"/>
    </source>
</evidence>
<dbReference type="OrthoDB" id="9810759at2"/>
<feature type="transmembrane region" description="Helical" evidence="9">
    <location>
        <begin position="219"/>
        <end position="238"/>
    </location>
</feature>
<feature type="domain" description="RCK C-terminal" evidence="10">
    <location>
        <begin position="400"/>
        <end position="482"/>
    </location>
</feature>
<dbReference type="NCBIfam" id="NF003715">
    <property type="entry name" value="PRK05326.1-2"/>
    <property type="match status" value="1"/>
</dbReference>
<dbReference type="GO" id="GO:0006813">
    <property type="term" value="P:potassium ion transport"/>
    <property type="evidence" value="ECO:0007669"/>
    <property type="project" value="InterPro"/>
</dbReference>
<dbReference type="Gene3D" id="1.20.1530.20">
    <property type="match status" value="1"/>
</dbReference>
<dbReference type="PROSITE" id="PS51202">
    <property type="entry name" value="RCK_C"/>
    <property type="match status" value="1"/>
</dbReference>
<dbReference type="InterPro" id="IPR036721">
    <property type="entry name" value="RCK_C_sf"/>
</dbReference>
<comment type="subcellular location">
    <subcellularLocation>
        <location evidence="1">Cell membrane</location>
        <topology evidence="1">Multi-pass membrane protein</topology>
    </subcellularLocation>
</comment>
<keyword evidence="3" id="KW-0050">Antiport</keyword>
<organism evidence="11 12">
    <name type="scientific">Micromonospora citrea</name>
    <dbReference type="NCBI Taxonomy" id="47855"/>
    <lineage>
        <taxon>Bacteria</taxon>
        <taxon>Bacillati</taxon>
        <taxon>Actinomycetota</taxon>
        <taxon>Actinomycetes</taxon>
        <taxon>Micromonosporales</taxon>
        <taxon>Micromonosporaceae</taxon>
        <taxon>Micromonospora</taxon>
    </lineage>
</organism>
<dbReference type="GO" id="GO:0015297">
    <property type="term" value="F:antiporter activity"/>
    <property type="evidence" value="ECO:0007669"/>
    <property type="project" value="UniProtKB-KW"/>
</dbReference>
<keyword evidence="2" id="KW-0813">Transport</keyword>
<keyword evidence="7" id="KW-0406">Ion transport</keyword>
<keyword evidence="8 9" id="KW-0472">Membrane</keyword>
<feature type="transmembrane region" description="Helical" evidence="9">
    <location>
        <begin position="188"/>
        <end position="210"/>
    </location>
</feature>
<feature type="transmembrane region" description="Helical" evidence="9">
    <location>
        <begin position="296"/>
        <end position="320"/>
    </location>
</feature>
<dbReference type="RefSeq" id="WP_091106843.1">
    <property type="nucleotide sequence ID" value="NZ_FMHZ01000002.1"/>
</dbReference>
<evidence type="ECO:0000313" key="11">
    <source>
        <dbReference type="EMBL" id="SCL72791.1"/>
    </source>
</evidence>
<reference evidence="12" key="1">
    <citation type="submission" date="2016-06" db="EMBL/GenBank/DDBJ databases">
        <authorList>
            <person name="Varghese N."/>
            <person name="Submissions Spin"/>
        </authorList>
    </citation>
    <scope>NUCLEOTIDE SEQUENCE [LARGE SCALE GENOMIC DNA]</scope>
    <source>
        <strain evidence="12">DSM 43903</strain>
    </source>
</reference>
<dbReference type="InterPro" id="IPR006153">
    <property type="entry name" value="Cation/H_exchanger_TM"/>
</dbReference>
<dbReference type="Proteomes" id="UP000199001">
    <property type="component" value="Unassembled WGS sequence"/>
</dbReference>
<dbReference type="SUPFAM" id="SSF116726">
    <property type="entry name" value="TrkA C-terminal domain-like"/>
    <property type="match status" value="1"/>
</dbReference>
<feature type="transmembrane region" description="Helical" evidence="9">
    <location>
        <begin position="120"/>
        <end position="143"/>
    </location>
</feature>
<dbReference type="Pfam" id="PF00999">
    <property type="entry name" value="Na_H_Exchanger"/>
    <property type="match status" value="1"/>
</dbReference>
<evidence type="ECO:0000256" key="3">
    <source>
        <dbReference type="ARBA" id="ARBA00022449"/>
    </source>
</evidence>
<dbReference type="InterPro" id="IPR006037">
    <property type="entry name" value="RCK_C"/>
</dbReference>
<keyword evidence="5 9" id="KW-0812">Transmembrane</keyword>
<feature type="transmembrane region" description="Helical" evidence="9">
    <location>
        <begin position="244"/>
        <end position="260"/>
    </location>
</feature>
<evidence type="ECO:0000256" key="7">
    <source>
        <dbReference type="ARBA" id="ARBA00023065"/>
    </source>
</evidence>
<evidence type="ECO:0000256" key="6">
    <source>
        <dbReference type="ARBA" id="ARBA00022989"/>
    </source>
</evidence>
<dbReference type="GO" id="GO:0005886">
    <property type="term" value="C:plasma membrane"/>
    <property type="evidence" value="ECO:0007669"/>
    <property type="project" value="UniProtKB-SubCell"/>
</dbReference>
<keyword evidence="4" id="KW-1003">Cell membrane</keyword>
<dbReference type="PANTHER" id="PTHR32507:SF7">
    <property type="entry name" value="K(+)_H(+) ANTIPORTER NHAP2"/>
    <property type="match status" value="1"/>
</dbReference>
<feature type="transmembrane region" description="Helical" evidence="9">
    <location>
        <begin position="34"/>
        <end position="52"/>
    </location>
</feature>